<dbReference type="SUPFAM" id="SSF54197">
    <property type="entry name" value="HIT-like"/>
    <property type="match status" value="1"/>
</dbReference>
<organism evidence="3 4">
    <name type="scientific">Bremia lactucae</name>
    <name type="common">Lettuce downy mildew</name>
    <dbReference type="NCBI Taxonomy" id="4779"/>
    <lineage>
        <taxon>Eukaryota</taxon>
        <taxon>Sar</taxon>
        <taxon>Stramenopiles</taxon>
        <taxon>Oomycota</taxon>
        <taxon>Peronosporomycetes</taxon>
        <taxon>Peronosporales</taxon>
        <taxon>Peronosporaceae</taxon>
        <taxon>Bremia</taxon>
    </lineage>
</organism>
<evidence type="ECO:0000259" key="2">
    <source>
        <dbReference type="Pfam" id="PF04677"/>
    </source>
</evidence>
<dbReference type="InterPro" id="IPR036265">
    <property type="entry name" value="HIT-like_sf"/>
</dbReference>
<dbReference type="InterPro" id="IPR040194">
    <property type="entry name" value="Cwf19-like"/>
</dbReference>
<evidence type="ECO:0000313" key="3">
    <source>
        <dbReference type="EMBL" id="TDH72097.1"/>
    </source>
</evidence>
<dbReference type="GO" id="GO:0071014">
    <property type="term" value="C:post-mRNA release spliceosomal complex"/>
    <property type="evidence" value="ECO:0007669"/>
    <property type="project" value="TreeGrafter"/>
</dbReference>
<evidence type="ECO:0008006" key="5">
    <source>
        <dbReference type="Google" id="ProtNLM"/>
    </source>
</evidence>
<dbReference type="Gene3D" id="3.30.428.10">
    <property type="entry name" value="HIT-like"/>
    <property type="match status" value="1"/>
</dbReference>
<sequence>MKVHFCLFNTVAENLRYTMPKVLLCGAVQGQWELLFERVRRLNAAAKEKPFEALVCISRCFPLPVDYLAGGDKQTPIPTYFLPAYEAARLWQENAKQMETFDHLSSVTQPSAPVEIGEGFFCLAGAGVATIAGLKIAYVSGTESPGQKDEKGAVLTYSKASGTFVLKQVNTLVQELLNSPEQGDVDFLFTADCPANFQLLLPEQQLSPGLQAMRGSEAICELVQQVHPKYHITSRGGDGSRGDVFYQRLPYVSEVTGSKRKQLTRLINLSGVNTSKDKTRKYLHALQVVPFLQQSPGDRQHVDIPTGTTQNPYLYAKLEQLRSDEQSILKRRKVEGLSTEQIEQLTAKSRGDAQYFYDEKLAAKGQRKGGLIPGQGKKPRVADRTECWFCLSTPSLERHLIVSIGQEAYLAIPKGAICEDHVLIVPIAHEATTLKLQDDTWREMERFKAALRRYFASQDKELLVIDRNVATLGATHCHLQVVGVPKALAGNACRIFETEGEKYHVTFKNIGHDGDAQASASTGPLELLRQETNGQSFLYAELPTSDGGTSQLLHRVEGKHYVQFGRHATACLLGMPRRANWKFCVLPKAEEEELTLKFKRQWKAFDFTLTDKDDEGT</sequence>
<keyword evidence="4" id="KW-1185">Reference proteome</keyword>
<feature type="domain" description="Cwf19-like protein C-terminal" evidence="1">
    <location>
        <begin position="539"/>
        <end position="608"/>
    </location>
</feature>
<dbReference type="Pfam" id="PF04676">
    <property type="entry name" value="CwfJ_C_2"/>
    <property type="match status" value="1"/>
</dbReference>
<dbReference type="AlphaFoldDB" id="A0A976IHW2"/>
<dbReference type="GO" id="GO:0000398">
    <property type="term" value="P:mRNA splicing, via spliceosome"/>
    <property type="evidence" value="ECO:0007669"/>
    <property type="project" value="TreeGrafter"/>
</dbReference>
<proteinExistence type="predicted"/>
<dbReference type="RefSeq" id="XP_067821596.1">
    <property type="nucleotide sequence ID" value="XM_067959361.1"/>
</dbReference>
<dbReference type="GO" id="GO:0061632">
    <property type="term" value="F:RNA lariat debranching enzyme activator activity"/>
    <property type="evidence" value="ECO:0007669"/>
    <property type="project" value="TreeGrafter"/>
</dbReference>
<dbReference type="Proteomes" id="UP000294530">
    <property type="component" value="Unassembled WGS sequence"/>
</dbReference>
<accession>A0A976IHW2</accession>
<dbReference type="GeneID" id="94345032"/>
<dbReference type="PANTHER" id="PTHR12072:SF4">
    <property type="entry name" value="CWF19-LIKE PROTEIN 1"/>
    <property type="match status" value="1"/>
</dbReference>
<dbReference type="EMBL" id="SHOA02000012">
    <property type="protein sequence ID" value="TDH72097.1"/>
    <property type="molecule type" value="Genomic_DNA"/>
</dbReference>
<feature type="domain" description="Cwf19-like C-terminal" evidence="2">
    <location>
        <begin position="380"/>
        <end position="495"/>
    </location>
</feature>
<evidence type="ECO:0000313" key="4">
    <source>
        <dbReference type="Proteomes" id="UP000294530"/>
    </source>
</evidence>
<gene>
    <name evidence="3" type="ORF">CCR75_001257</name>
</gene>
<dbReference type="PANTHER" id="PTHR12072">
    <property type="entry name" value="CWF19, CELL CYCLE CONTROL PROTEIN"/>
    <property type="match status" value="1"/>
</dbReference>
<evidence type="ECO:0000259" key="1">
    <source>
        <dbReference type="Pfam" id="PF04676"/>
    </source>
</evidence>
<reference evidence="3 4" key="1">
    <citation type="journal article" date="2021" name="Genome Biol.">
        <title>AFLAP: assembly-free linkage analysis pipeline using k-mers from genome sequencing data.</title>
        <authorList>
            <person name="Fletcher K."/>
            <person name="Zhang L."/>
            <person name="Gil J."/>
            <person name="Han R."/>
            <person name="Cavanaugh K."/>
            <person name="Michelmore R."/>
        </authorList>
    </citation>
    <scope>NUCLEOTIDE SEQUENCE [LARGE SCALE GENOMIC DNA]</scope>
    <source>
        <strain evidence="3 4">SF5</strain>
    </source>
</reference>
<protein>
    <recommendedName>
        <fullName evidence="5">Cwf19-like C-terminal domain-containing protein</fullName>
    </recommendedName>
</protein>
<comment type="caution">
    <text evidence="3">The sequence shown here is derived from an EMBL/GenBank/DDBJ whole genome shotgun (WGS) entry which is preliminary data.</text>
</comment>
<dbReference type="InterPro" id="IPR006767">
    <property type="entry name" value="Cwf19-like_C_dom-2"/>
</dbReference>
<name>A0A976IHW2_BRELC</name>
<dbReference type="Pfam" id="PF04677">
    <property type="entry name" value="CwfJ_C_1"/>
    <property type="match status" value="1"/>
</dbReference>
<dbReference type="KEGG" id="blac:94345032"/>
<dbReference type="OrthoDB" id="444325at2759"/>
<dbReference type="InterPro" id="IPR006768">
    <property type="entry name" value="Cwf19-like_C_dom-1"/>
</dbReference>